<evidence type="ECO:0000259" key="2">
    <source>
        <dbReference type="Pfam" id="PF01590"/>
    </source>
</evidence>
<accession>A0ABS1J8H9</accession>
<dbReference type="InterPro" id="IPR029016">
    <property type="entry name" value="GAF-like_dom_sf"/>
</dbReference>
<feature type="domain" description="GAF" evidence="2">
    <location>
        <begin position="41"/>
        <end position="155"/>
    </location>
</feature>
<dbReference type="PANTHER" id="PTHR21021">
    <property type="entry name" value="GAF/PUTATIVE CYTOSKELETAL PROTEIN"/>
    <property type="match status" value="1"/>
</dbReference>
<organism evidence="3 4">
    <name type="scientific">Tumebacillus amylolyticus</name>
    <dbReference type="NCBI Taxonomy" id="2801339"/>
    <lineage>
        <taxon>Bacteria</taxon>
        <taxon>Bacillati</taxon>
        <taxon>Bacillota</taxon>
        <taxon>Bacilli</taxon>
        <taxon>Bacillales</taxon>
        <taxon>Alicyclobacillaceae</taxon>
        <taxon>Tumebacillus</taxon>
    </lineage>
</organism>
<dbReference type="InterPro" id="IPR003018">
    <property type="entry name" value="GAF"/>
</dbReference>
<dbReference type="RefSeq" id="WP_201633339.1">
    <property type="nucleotide sequence ID" value="NZ_JAEQNB010000002.1"/>
</dbReference>
<protein>
    <submittedName>
        <fullName evidence="3">GAF domain-containing protein</fullName>
    </submittedName>
</protein>
<reference evidence="3 4" key="1">
    <citation type="submission" date="2021-01" db="EMBL/GenBank/DDBJ databases">
        <title>Tumebacillus sp. strain ITR2 16S ribosomal RNA gene Genome sequencing and assembly.</title>
        <authorList>
            <person name="Kang M."/>
        </authorList>
    </citation>
    <scope>NUCLEOTIDE SEQUENCE [LARGE SCALE GENOMIC DNA]</scope>
    <source>
        <strain evidence="3 4">ITR2</strain>
    </source>
</reference>
<dbReference type="PANTHER" id="PTHR21021:SF15">
    <property type="entry name" value="FREE METHIONINE-R-SULFOXIDE REDUCTASE"/>
    <property type="match status" value="1"/>
</dbReference>
<comment type="similarity">
    <text evidence="1">Belongs to the free Met sulfoxide reductase family.</text>
</comment>
<evidence type="ECO:0000313" key="3">
    <source>
        <dbReference type="EMBL" id="MBL0386583.1"/>
    </source>
</evidence>
<evidence type="ECO:0000256" key="1">
    <source>
        <dbReference type="ARBA" id="ARBA00038454"/>
    </source>
</evidence>
<comment type="caution">
    <text evidence="3">The sequence shown here is derived from an EMBL/GenBank/DDBJ whole genome shotgun (WGS) entry which is preliminary data.</text>
</comment>
<gene>
    <name evidence="3" type="ORF">JJB07_07965</name>
</gene>
<proteinExistence type="inferred from homology"/>
<dbReference type="InterPro" id="IPR000614">
    <property type="entry name" value="FRMsr_CS"/>
</dbReference>
<dbReference type="Gene3D" id="3.30.450.40">
    <property type="match status" value="1"/>
</dbReference>
<name>A0ABS1J8H9_9BACL</name>
<dbReference type="PROSITE" id="PS01320">
    <property type="entry name" value="UPF0067"/>
    <property type="match status" value="1"/>
</dbReference>
<dbReference type="InterPro" id="IPR051330">
    <property type="entry name" value="Phosphatase_reg/MetRdx"/>
</dbReference>
<dbReference type="Proteomes" id="UP000602284">
    <property type="component" value="Unassembled WGS sequence"/>
</dbReference>
<sequence>MFETTKISGDKVAFYQELNSQLDHLLEGEPDWIANLANAASLLYLQLETINWSGFYLYREEQLILGPFMGKPACVRIPLGKGVCGTSATNRETIVVPDVHAFPGHIACDAASRSEIVVPILDGDRLIGVLDIDAPVAERFDDEDRKGLETFVSILNKHVDWSKF</sequence>
<evidence type="ECO:0000313" key="4">
    <source>
        <dbReference type="Proteomes" id="UP000602284"/>
    </source>
</evidence>
<dbReference type="EMBL" id="JAEQNB010000002">
    <property type="protein sequence ID" value="MBL0386583.1"/>
    <property type="molecule type" value="Genomic_DNA"/>
</dbReference>
<dbReference type="Pfam" id="PF01590">
    <property type="entry name" value="GAF"/>
    <property type="match status" value="1"/>
</dbReference>
<keyword evidence="4" id="KW-1185">Reference proteome</keyword>
<dbReference type="SUPFAM" id="SSF55781">
    <property type="entry name" value="GAF domain-like"/>
    <property type="match status" value="1"/>
</dbReference>